<keyword evidence="1" id="KW-0472">Membrane</keyword>
<protein>
    <submittedName>
        <fullName evidence="2">NAD-specific glutamate dehydrogenase</fullName>
    </submittedName>
</protein>
<evidence type="ECO:0000256" key="1">
    <source>
        <dbReference type="SAM" id="Phobius"/>
    </source>
</evidence>
<dbReference type="InterPro" id="IPR019651">
    <property type="entry name" value="Glutamate_DH_NAD-spec"/>
</dbReference>
<keyword evidence="3" id="KW-1185">Reference proteome</keyword>
<dbReference type="AlphaFoldDB" id="A0A026WAN5"/>
<feature type="transmembrane region" description="Helical" evidence="1">
    <location>
        <begin position="16"/>
        <end position="39"/>
    </location>
</feature>
<evidence type="ECO:0000313" key="3">
    <source>
        <dbReference type="Proteomes" id="UP000053097"/>
    </source>
</evidence>
<gene>
    <name evidence="2" type="ORF">X777_06220</name>
</gene>
<proteinExistence type="predicted"/>
<sequence>ALIQFRNDRLHDVGELLLLLFVLLRFGVLIVLQPLDLLLDRLLHRGLVRVAHLRAELLLVGQLVLERVRVRLEVVARLHALLQLLVVVSELLRVLDHPFDVIRRQTVLIVCDNDLFAVAGALILGRHLQDTIRIDFEGDLDLRYAARRRWNAGQIKLAEQMVVLGHRTLALVHLNRDGVLAVGGRGEDLRFFRRNNGVSVEINERIRLIG</sequence>
<dbReference type="EMBL" id="KK107293">
    <property type="protein sequence ID" value="EZA53142.1"/>
    <property type="molecule type" value="Genomic_DNA"/>
</dbReference>
<name>A0A026WAN5_OOCBI</name>
<dbReference type="Proteomes" id="UP000053097">
    <property type="component" value="Unassembled WGS sequence"/>
</dbReference>
<reference evidence="2 3" key="1">
    <citation type="journal article" date="2014" name="Curr. Biol.">
        <title>The genome of the clonal raider ant Cerapachys biroi.</title>
        <authorList>
            <person name="Oxley P.R."/>
            <person name="Ji L."/>
            <person name="Fetter-Pruneda I."/>
            <person name="McKenzie S.K."/>
            <person name="Li C."/>
            <person name="Hu H."/>
            <person name="Zhang G."/>
            <person name="Kronauer D.J."/>
        </authorList>
    </citation>
    <scope>NUCLEOTIDE SEQUENCE [LARGE SCALE GENOMIC DNA]</scope>
</reference>
<dbReference type="Pfam" id="PF10712">
    <property type="entry name" value="NAD-GH"/>
    <property type="match status" value="1"/>
</dbReference>
<keyword evidence="1" id="KW-1133">Transmembrane helix</keyword>
<organism evidence="2 3">
    <name type="scientific">Ooceraea biroi</name>
    <name type="common">Clonal raider ant</name>
    <name type="synonym">Cerapachys biroi</name>
    <dbReference type="NCBI Taxonomy" id="2015173"/>
    <lineage>
        <taxon>Eukaryota</taxon>
        <taxon>Metazoa</taxon>
        <taxon>Ecdysozoa</taxon>
        <taxon>Arthropoda</taxon>
        <taxon>Hexapoda</taxon>
        <taxon>Insecta</taxon>
        <taxon>Pterygota</taxon>
        <taxon>Neoptera</taxon>
        <taxon>Endopterygota</taxon>
        <taxon>Hymenoptera</taxon>
        <taxon>Apocrita</taxon>
        <taxon>Aculeata</taxon>
        <taxon>Formicoidea</taxon>
        <taxon>Formicidae</taxon>
        <taxon>Dorylinae</taxon>
        <taxon>Ooceraea</taxon>
    </lineage>
</organism>
<dbReference type="STRING" id="2015173.A0A026WAN5"/>
<feature type="non-terminal residue" evidence="2">
    <location>
        <position position="1"/>
    </location>
</feature>
<accession>A0A026WAN5</accession>
<keyword evidence="1" id="KW-0812">Transmembrane</keyword>
<evidence type="ECO:0000313" key="2">
    <source>
        <dbReference type="EMBL" id="EZA53142.1"/>
    </source>
</evidence>